<dbReference type="Pfam" id="PF00702">
    <property type="entry name" value="Hydrolase"/>
    <property type="match status" value="1"/>
</dbReference>
<feature type="binding site" evidence="13">
    <location>
        <position position="52"/>
    </location>
    <ligand>
        <name>substrate</name>
    </ligand>
</feature>
<feature type="binding site" evidence="13">
    <location>
        <begin position="44"/>
        <end position="49"/>
    </location>
    <ligand>
        <name>substrate</name>
    </ligand>
</feature>
<dbReference type="PANTHER" id="PTHR46193">
    <property type="entry name" value="6-PHOSPHOGLUCONATE PHOSPHATASE"/>
    <property type="match status" value="1"/>
</dbReference>
<evidence type="ECO:0000256" key="15">
    <source>
        <dbReference type="PIRSR" id="PIRSR610972-4"/>
    </source>
</evidence>
<feature type="binding site" evidence="13">
    <location>
        <position position="25"/>
    </location>
    <ligand>
        <name>substrate</name>
    </ligand>
</feature>
<comment type="cofactor">
    <cofactor evidence="14">
        <name>Mg(2+)</name>
        <dbReference type="ChEBI" id="CHEBI:18420"/>
    </cofactor>
    <text evidence="14">Binds 2 magnesium ions per subunit.</text>
</comment>
<dbReference type="SFLD" id="SFLDG01129">
    <property type="entry name" value="C1.5:_HAD__Beta-PGM__Phosphata"/>
    <property type="match status" value="1"/>
</dbReference>
<feature type="site" description="Important for catalytic activity and assists the phosphoryl transfer reaction to Asp8 by balancing charge and orienting the reacting groups" evidence="15">
    <location>
        <position position="116"/>
    </location>
</feature>
<feature type="binding site" evidence="14">
    <location>
        <position position="9"/>
    </location>
    <ligand>
        <name>Mg(2+)</name>
        <dbReference type="ChEBI" id="CHEBI:18420"/>
    </ligand>
</feature>
<evidence type="ECO:0000256" key="6">
    <source>
        <dbReference type="ARBA" id="ARBA00022842"/>
    </source>
</evidence>
<evidence type="ECO:0000256" key="14">
    <source>
        <dbReference type="PIRSR" id="PIRSR610972-3"/>
    </source>
</evidence>
<dbReference type="SFLD" id="SFLDF00046">
    <property type="entry name" value="beta-phosphoglucomutase"/>
    <property type="match status" value="1"/>
</dbReference>
<dbReference type="FunFam" id="1.10.150.240:FF:000010">
    <property type="entry name" value="Beta-phosphoglucomutase"/>
    <property type="match status" value="1"/>
</dbReference>
<dbReference type="NCBIfam" id="TIGR01990">
    <property type="entry name" value="bPGM"/>
    <property type="match status" value="1"/>
</dbReference>
<dbReference type="CDD" id="cd02598">
    <property type="entry name" value="HAD_BPGM"/>
    <property type="match status" value="1"/>
</dbReference>
<accession>A0A5B9AIY0</accession>
<dbReference type="InterPro" id="IPR023198">
    <property type="entry name" value="PGP-like_dom2"/>
</dbReference>
<feature type="site" description="Important for catalytic activity and assists the phosphoryl transfer reaction to Asp8 by balancing charge and orienting the reacting groups" evidence="15">
    <location>
        <position position="147"/>
    </location>
</feature>
<protein>
    <recommendedName>
        <fullName evidence="11">Beta-phosphoglucomutase</fullName>
        <ecNumber evidence="10">5.4.2.6</ecNumber>
    </recommendedName>
</protein>
<evidence type="ECO:0000313" key="16">
    <source>
        <dbReference type="EMBL" id="QED73831.1"/>
    </source>
</evidence>
<dbReference type="InterPro" id="IPR010976">
    <property type="entry name" value="B-phosphoglucomutase_hydrolase"/>
</dbReference>
<proteinExistence type="inferred from homology"/>
<evidence type="ECO:0000256" key="1">
    <source>
        <dbReference type="ARBA" id="ARBA00004496"/>
    </source>
</evidence>
<evidence type="ECO:0000256" key="4">
    <source>
        <dbReference type="ARBA" id="ARBA00022553"/>
    </source>
</evidence>
<dbReference type="Gene3D" id="1.10.150.240">
    <property type="entry name" value="Putative phosphatase, domain 2"/>
    <property type="match status" value="1"/>
</dbReference>
<dbReference type="InterPro" id="IPR006439">
    <property type="entry name" value="HAD-SF_hydro_IA"/>
</dbReference>
<sequence length="243" mass="26389">MKLQGVIFDLDGVITDTAHLHFQAWQQIAAEIGICIDAQFNETLKGISRDESLRRILQHGGKEGDFNPQERAQLAYRKNLLYVHSLRELTVNAVLPGIRSLLTDLRAQQIPVGLASVSLNAPTILDALELREFFTFCADASQLKNSKPDPEIFLAACAGLGVPPQACIGIEDAQAGIDAINASGMRSVGIGAGLTGAQLLLPSTESLTAAVIGLLAKRIAKESTWLSFRYNIFKKSTITRCMW</sequence>
<name>A0A5B9AIY0_ECOLX</name>
<feature type="binding site" evidence="14">
    <location>
        <position position="172"/>
    </location>
    <ligand>
        <name>Mg(2+)</name>
        <dbReference type="ChEBI" id="CHEBI:18420"/>
    </ligand>
</feature>
<evidence type="ECO:0000256" key="5">
    <source>
        <dbReference type="ARBA" id="ARBA00022723"/>
    </source>
</evidence>
<keyword evidence="8" id="KW-0119">Carbohydrate metabolism</keyword>
<dbReference type="SFLD" id="SFLDS00003">
    <property type="entry name" value="Haloacid_Dehalogenase"/>
    <property type="match status" value="1"/>
</dbReference>
<dbReference type="InterPro" id="IPR010972">
    <property type="entry name" value="Beta-PGM"/>
</dbReference>
<comment type="catalytic activity">
    <reaction evidence="9">
        <text>beta-D-glucose 1-phosphate = beta-D-glucose 6-phosphate</text>
        <dbReference type="Rhea" id="RHEA:20113"/>
        <dbReference type="ChEBI" id="CHEBI:57684"/>
        <dbReference type="ChEBI" id="CHEBI:58247"/>
        <dbReference type="EC" id="5.4.2.6"/>
    </reaction>
</comment>
<keyword evidence="5 14" id="KW-0479">Metal-binding</keyword>
<feature type="active site" description="Nucleophile" evidence="12">
    <location>
        <position position="9"/>
    </location>
</feature>
<dbReference type="EMBL" id="CP042615">
    <property type="protein sequence ID" value="QED73831.1"/>
    <property type="molecule type" value="Genomic_DNA"/>
</dbReference>
<comment type="subcellular location">
    <subcellularLocation>
        <location evidence="1">Cytoplasm</location>
    </subcellularLocation>
</comment>
<keyword evidence="3" id="KW-0963">Cytoplasm</keyword>
<feature type="binding site" evidence="13">
    <location>
        <position position="78"/>
    </location>
    <ligand>
        <name>substrate</name>
    </ligand>
</feature>
<feature type="binding site" evidence="13">
    <location>
        <begin position="116"/>
        <end position="120"/>
    </location>
    <ligand>
        <name>substrate</name>
    </ligand>
</feature>
<dbReference type="AlphaFoldDB" id="A0A5B9AIY0"/>
<keyword evidence="6 14" id="KW-0460">Magnesium</keyword>
<evidence type="ECO:0000256" key="9">
    <source>
        <dbReference type="ARBA" id="ARBA00044926"/>
    </source>
</evidence>
<dbReference type="Gene3D" id="3.40.50.1000">
    <property type="entry name" value="HAD superfamily/HAD-like"/>
    <property type="match status" value="1"/>
</dbReference>
<dbReference type="GO" id="GO:0000287">
    <property type="term" value="F:magnesium ion binding"/>
    <property type="evidence" value="ECO:0007669"/>
    <property type="project" value="InterPro"/>
</dbReference>
<feature type="active site" description="Proton donor/acceptor" evidence="12">
    <location>
        <position position="11"/>
    </location>
</feature>
<reference evidence="16 17" key="1">
    <citation type="submission" date="2019-08" db="EMBL/GenBank/DDBJ databases">
        <title>Plasmid- and chromosome-located mcr-3 in mcr-1-positive Escherichia coli from diseased swine, Taiwan.</title>
        <authorList>
            <person name="Hsu C.-Y."/>
            <person name="Huang W.-C."/>
            <person name="Lauderdale T.-L."/>
        </authorList>
    </citation>
    <scope>NUCLEOTIDE SEQUENCE [LARGE SCALE GENOMIC DNA]</scope>
    <source>
        <strain evidence="16 17">NCYU-26-73</strain>
    </source>
</reference>
<dbReference type="GO" id="GO:0005975">
    <property type="term" value="P:carbohydrate metabolic process"/>
    <property type="evidence" value="ECO:0007669"/>
    <property type="project" value="InterPro"/>
</dbReference>
<dbReference type="InterPro" id="IPR023214">
    <property type="entry name" value="HAD_sf"/>
</dbReference>
<feature type="binding site" evidence="13">
    <location>
        <begin position="9"/>
        <end position="11"/>
    </location>
    <ligand>
        <name>substrate</name>
    </ligand>
</feature>
<keyword evidence="7 16" id="KW-0413">Isomerase</keyword>
<dbReference type="PRINTS" id="PR00413">
    <property type="entry name" value="HADHALOGNASE"/>
</dbReference>
<dbReference type="InterPro" id="IPR051600">
    <property type="entry name" value="Beta-PGM-like"/>
</dbReference>
<dbReference type="SFLD" id="SFLDG01135">
    <property type="entry name" value="C1.5.6:_HAD__Beta-PGM__Phospha"/>
    <property type="match status" value="1"/>
</dbReference>
<feature type="binding site" evidence="14">
    <location>
        <position position="171"/>
    </location>
    <ligand>
        <name>Mg(2+)</name>
        <dbReference type="ChEBI" id="CHEBI:18420"/>
    </ligand>
</feature>
<keyword evidence="4" id="KW-0597">Phosphoprotein</keyword>
<feature type="binding site" evidence="14">
    <location>
        <position position="11"/>
    </location>
    <ligand>
        <name>Mg(2+)</name>
        <dbReference type="ChEBI" id="CHEBI:18420"/>
    </ligand>
</feature>
<evidence type="ECO:0000256" key="10">
    <source>
        <dbReference type="ARBA" id="ARBA00044968"/>
    </source>
</evidence>
<dbReference type="GO" id="GO:0005737">
    <property type="term" value="C:cytoplasm"/>
    <property type="evidence" value="ECO:0007669"/>
    <property type="project" value="UniProtKB-SubCell"/>
</dbReference>
<dbReference type="NCBIfam" id="TIGR02009">
    <property type="entry name" value="PGMB-YQAB-SF"/>
    <property type="match status" value="1"/>
</dbReference>
<organism evidence="16 17">
    <name type="scientific">Escherichia coli</name>
    <dbReference type="NCBI Taxonomy" id="562"/>
    <lineage>
        <taxon>Bacteria</taxon>
        <taxon>Pseudomonadati</taxon>
        <taxon>Pseudomonadota</taxon>
        <taxon>Gammaproteobacteria</taxon>
        <taxon>Enterobacterales</taxon>
        <taxon>Enterobacteriaceae</taxon>
        <taxon>Escherichia</taxon>
    </lineage>
</organism>
<dbReference type="NCBIfam" id="TIGR01509">
    <property type="entry name" value="HAD-SF-IA-v3"/>
    <property type="match status" value="1"/>
</dbReference>
<evidence type="ECO:0000313" key="17">
    <source>
        <dbReference type="Proteomes" id="UP000321299"/>
    </source>
</evidence>
<gene>
    <name evidence="16" type="primary">pgmB</name>
    <name evidence="16" type="ORF">FTV93_07145</name>
</gene>
<evidence type="ECO:0000256" key="7">
    <source>
        <dbReference type="ARBA" id="ARBA00023235"/>
    </source>
</evidence>
<dbReference type="Proteomes" id="UP000321299">
    <property type="component" value="Chromosome"/>
</dbReference>
<dbReference type="PANTHER" id="PTHR46193:SF18">
    <property type="entry name" value="HEXITOL PHOSPHATASE B"/>
    <property type="match status" value="1"/>
</dbReference>
<dbReference type="EC" id="5.4.2.6" evidence="10"/>
<evidence type="ECO:0000256" key="11">
    <source>
        <dbReference type="ARBA" id="ARBA00044991"/>
    </source>
</evidence>
<reference evidence="16 17" key="2">
    <citation type="submission" date="2019-08" db="EMBL/GenBank/DDBJ databases">
        <authorList>
            <person name="Chen F.-J."/>
            <person name="Wu H.-C."/>
            <person name="Liao Y.-C."/>
            <person name="Kuo S.-C."/>
        </authorList>
    </citation>
    <scope>NUCLEOTIDE SEQUENCE [LARGE SCALE GENOMIC DNA]</scope>
    <source>
        <strain evidence="16 17">NCYU-26-73</strain>
    </source>
</reference>
<comment type="similarity">
    <text evidence="2">Belongs to the HAD-like hydrolase superfamily. CbbY/CbbZ/Gph/YieH family.</text>
</comment>
<feature type="binding site" evidence="13">
    <location>
        <position position="147"/>
    </location>
    <ligand>
        <name>substrate</name>
    </ligand>
</feature>
<evidence type="ECO:0000256" key="12">
    <source>
        <dbReference type="PIRSR" id="PIRSR610972-1"/>
    </source>
</evidence>
<dbReference type="FunFam" id="3.40.50.1000:FF:000106">
    <property type="entry name" value="Beta-phosphoglucomutase"/>
    <property type="match status" value="1"/>
</dbReference>
<evidence type="ECO:0000256" key="13">
    <source>
        <dbReference type="PIRSR" id="PIRSR610972-2"/>
    </source>
</evidence>
<dbReference type="InterPro" id="IPR036412">
    <property type="entry name" value="HAD-like_sf"/>
</dbReference>
<evidence type="ECO:0000256" key="2">
    <source>
        <dbReference type="ARBA" id="ARBA00006171"/>
    </source>
</evidence>
<dbReference type="SUPFAM" id="SSF56784">
    <property type="entry name" value="HAD-like"/>
    <property type="match status" value="1"/>
</dbReference>
<evidence type="ECO:0000256" key="8">
    <source>
        <dbReference type="ARBA" id="ARBA00023277"/>
    </source>
</evidence>
<dbReference type="GO" id="GO:0008801">
    <property type="term" value="F:beta-phosphoglucomutase activity"/>
    <property type="evidence" value="ECO:0007669"/>
    <property type="project" value="UniProtKB-EC"/>
</dbReference>
<evidence type="ECO:0000256" key="3">
    <source>
        <dbReference type="ARBA" id="ARBA00022490"/>
    </source>
</evidence>